<comment type="caution">
    <text evidence="4">The sequence shown here is derived from an EMBL/GenBank/DDBJ whole genome shotgun (WGS) entry which is preliminary data.</text>
</comment>
<keyword evidence="4" id="KW-0378">Hydrolase</keyword>
<dbReference type="SUPFAM" id="SSF52266">
    <property type="entry name" value="SGNH hydrolase"/>
    <property type="match status" value="1"/>
</dbReference>
<dbReference type="AlphaFoldDB" id="A0A139L604"/>
<dbReference type="InterPro" id="IPR036514">
    <property type="entry name" value="SGNH_hydro_sf"/>
</dbReference>
<dbReference type="Pfam" id="PF13472">
    <property type="entry name" value="Lipase_GDSL_2"/>
    <property type="match status" value="1"/>
</dbReference>
<name>A0A139L604_BACOV</name>
<dbReference type="PANTHER" id="PTHR30383">
    <property type="entry name" value="THIOESTERASE 1/PROTEASE 1/LYSOPHOSPHOLIPASE L1"/>
    <property type="match status" value="1"/>
</dbReference>
<gene>
    <name evidence="4" type="ORF">F3B98_23730</name>
    <name evidence="3" type="ORF">F3D71_21245</name>
</gene>
<dbReference type="InterPro" id="IPR051532">
    <property type="entry name" value="Ester_Hydrolysis_Enzymes"/>
</dbReference>
<dbReference type="EMBL" id="VWFO01000046">
    <property type="protein sequence ID" value="KAA4661235.1"/>
    <property type="molecule type" value="Genomic_DNA"/>
</dbReference>
<dbReference type="RefSeq" id="WP_004308404.1">
    <property type="nucleotide sequence ID" value="NZ_CAXTIO010000027.1"/>
</dbReference>
<feature type="signal peptide" evidence="1">
    <location>
        <begin position="1"/>
        <end position="20"/>
    </location>
</feature>
<organism evidence="4 6">
    <name type="scientific">Bacteroides ovatus</name>
    <dbReference type="NCBI Taxonomy" id="28116"/>
    <lineage>
        <taxon>Bacteria</taxon>
        <taxon>Pseudomonadati</taxon>
        <taxon>Bacteroidota</taxon>
        <taxon>Bacteroidia</taxon>
        <taxon>Bacteroidales</taxon>
        <taxon>Bacteroidaceae</taxon>
        <taxon>Bacteroides</taxon>
    </lineage>
</organism>
<evidence type="ECO:0000256" key="1">
    <source>
        <dbReference type="SAM" id="SignalP"/>
    </source>
</evidence>
<reference evidence="5 6" key="1">
    <citation type="journal article" date="2019" name="Nat. Med.">
        <title>A library of human gut bacterial isolates paired with longitudinal multiomics data enables mechanistic microbiome research.</title>
        <authorList>
            <person name="Poyet M."/>
            <person name="Groussin M."/>
            <person name="Gibbons S.M."/>
            <person name="Avila-Pacheco J."/>
            <person name="Jiang X."/>
            <person name="Kearney S.M."/>
            <person name="Perrotta A.R."/>
            <person name="Berdy B."/>
            <person name="Zhao S."/>
            <person name="Lieberman T.D."/>
            <person name="Swanson P.K."/>
            <person name="Smith M."/>
            <person name="Roesemann S."/>
            <person name="Alexander J.E."/>
            <person name="Rich S.A."/>
            <person name="Livny J."/>
            <person name="Vlamakis H."/>
            <person name="Clish C."/>
            <person name="Bullock K."/>
            <person name="Deik A."/>
            <person name="Scott J."/>
            <person name="Pierce K.A."/>
            <person name="Xavier R.J."/>
            <person name="Alm E.J."/>
        </authorList>
    </citation>
    <scope>NUCLEOTIDE SEQUENCE [LARGE SCALE GENOMIC DNA]</scope>
    <source>
        <strain evidence="4 6">BIOML-A14</strain>
        <strain evidence="3 5">BIOML-A163</strain>
    </source>
</reference>
<keyword evidence="1" id="KW-0732">Signal</keyword>
<dbReference type="Proteomes" id="UP000323717">
    <property type="component" value="Unassembled WGS sequence"/>
</dbReference>
<accession>A0A139L604</accession>
<dbReference type="PANTHER" id="PTHR30383:SF5">
    <property type="entry name" value="SGNH HYDROLASE-TYPE ESTERASE DOMAIN-CONTAINING PROTEIN"/>
    <property type="match status" value="1"/>
</dbReference>
<protein>
    <submittedName>
        <fullName evidence="4">SGNH/GDSL hydrolase family protein</fullName>
    </submittedName>
</protein>
<dbReference type="CDD" id="cd01834">
    <property type="entry name" value="SGNH_hydrolase_like_2"/>
    <property type="match status" value="1"/>
</dbReference>
<feature type="chain" id="PRO_5044056522" evidence="1">
    <location>
        <begin position="21"/>
        <end position="462"/>
    </location>
</feature>
<dbReference type="Proteomes" id="UP000435985">
    <property type="component" value="Unassembled WGS sequence"/>
</dbReference>
<sequence length="462" mass="53211">MKKILFILYTCCILSFPVSAQQIPSFKANDRIVFLGNSITEGGHYHSYIWLYYMTHFPNLPLRMYNGGIGGDCVSHMVYRFDSDIKIKKPTYLICSFGMNDSGFDGYNKPGYDKYANQQVEYAHTEFEKLQRQILADKKIKSVVLLGSPPYDENVKLKGVEALHGKNETIKRIIEMQAEVAQKRGWGFVNFNTVMCGLNKQIQLSDSTATFCGGDRIHPDKDGHMVMAYLFLKAQGLAGQEIASFQINATNRKAMEERNCRISHIKNENDTISFRYLSRSLPFPIDTIPRWGTKGTARDAIRQIPFMQEMNQEIMKVTDLHGIFRVTIDGIEIGCWSGDELSKGVNLAEITCTPQYQQSLSIMYLNEERCAIEKRLRQYMAMQYVFFKHRGLLFADNKAALDAAKAERESHYLVKYLYTNYTQAMFPQIREAWQAEIAQLITQIYKINKPLTRLIKIERIKE</sequence>
<dbReference type="Gene3D" id="3.40.50.1110">
    <property type="entry name" value="SGNH hydrolase"/>
    <property type="match status" value="1"/>
</dbReference>
<dbReference type="GO" id="GO:0004622">
    <property type="term" value="F:phosphatidylcholine lysophospholipase activity"/>
    <property type="evidence" value="ECO:0007669"/>
    <property type="project" value="TreeGrafter"/>
</dbReference>
<proteinExistence type="predicted"/>
<evidence type="ECO:0000313" key="3">
    <source>
        <dbReference type="EMBL" id="KAA3943936.1"/>
    </source>
</evidence>
<evidence type="ECO:0000259" key="2">
    <source>
        <dbReference type="Pfam" id="PF13472"/>
    </source>
</evidence>
<feature type="domain" description="SGNH hydrolase-type esterase" evidence="2">
    <location>
        <begin position="34"/>
        <end position="224"/>
    </location>
</feature>
<dbReference type="InterPro" id="IPR013830">
    <property type="entry name" value="SGNH_hydro"/>
</dbReference>
<evidence type="ECO:0000313" key="4">
    <source>
        <dbReference type="EMBL" id="KAA4661235.1"/>
    </source>
</evidence>
<evidence type="ECO:0000313" key="5">
    <source>
        <dbReference type="Proteomes" id="UP000323717"/>
    </source>
</evidence>
<evidence type="ECO:0000313" key="6">
    <source>
        <dbReference type="Proteomes" id="UP000435985"/>
    </source>
</evidence>
<dbReference type="EMBL" id="VWLE01000396">
    <property type="protein sequence ID" value="KAA3943936.1"/>
    <property type="molecule type" value="Genomic_DNA"/>
</dbReference>